<evidence type="ECO:0000313" key="2">
    <source>
        <dbReference type="Proteomes" id="UP000703661"/>
    </source>
</evidence>
<name>A0A9P6SRE4_9FUNG</name>
<keyword evidence="2" id="KW-1185">Reference proteome</keyword>
<organism evidence="1 2">
    <name type="scientific">Entomortierella chlamydospora</name>
    <dbReference type="NCBI Taxonomy" id="101097"/>
    <lineage>
        <taxon>Eukaryota</taxon>
        <taxon>Fungi</taxon>
        <taxon>Fungi incertae sedis</taxon>
        <taxon>Mucoromycota</taxon>
        <taxon>Mortierellomycotina</taxon>
        <taxon>Mortierellomycetes</taxon>
        <taxon>Mortierellales</taxon>
        <taxon>Mortierellaceae</taxon>
        <taxon>Entomortierella</taxon>
    </lineage>
</organism>
<sequence>MQSGISGTDGLQGEVGDKIWDALCKAVREKVPRLPDSVVCEAHDWAHKLEDSKLWEFEKMLEVSPPSDQNLRAILRNITNNSSYWNTPQENEDTYLKDQLGPFLDIYFGKIRYVNNHWTPTQDDTRDQNMSTLIPDYGASTLIGGRRYFALLLEGKIASNGGLNQKWDDLTKIGQEMKLALDAMLKLMPCGEVCVVGVLVREPL</sequence>
<dbReference type="EMBL" id="JAAAID010004381">
    <property type="protein sequence ID" value="KAF9993280.1"/>
    <property type="molecule type" value="Genomic_DNA"/>
</dbReference>
<reference evidence="1" key="1">
    <citation type="journal article" date="2020" name="Fungal Divers.">
        <title>Resolving the Mortierellaceae phylogeny through synthesis of multi-gene phylogenetics and phylogenomics.</title>
        <authorList>
            <person name="Vandepol N."/>
            <person name="Liber J."/>
            <person name="Desiro A."/>
            <person name="Na H."/>
            <person name="Kennedy M."/>
            <person name="Barry K."/>
            <person name="Grigoriev I.V."/>
            <person name="Miller A.N."/>
            <person name="O'Donnell K."/>
            <person name="Stajich J.E."/>
            <person name="Bonito G."/>
        </authorList>
    </citation>
    <scope>NUCLEOTIDE SEQUENCE</scope>
    <source>
        <strain evidence="1">NRRL 2769</strain>
    </source>
</reference>
<proteinExistence type="predicted"/>
<protein>
    <submittedName>
        <fullName evidence="1">Uncharacterized protein</fullName>
    </submittedName>
</protein>
<gene>
    <name evidence="1" type="ORF">BGZ80_008204</name>
</gene>
<accession>A0A9P6SRE4</accession>
<dbReference type="AlphaFoldDB" id="A0A9P6SRE4"/>
<feature type="non-terminal residue" evidence="1">
    <location>
        <position position="204"/>
    </location>
</feature>
<dbReference type="Proteomes" id="UP000703661">
    <property type="component" value="Unassembled WGS sequence"/>
</dbReference>
<comment type="caution">
    <text evidence="1">The sequence shown here is derived from an EMBL/GenBank/DDBJ whole genome shotgun (WGS) entry which is preliminary data.</text>
</comment>
<evidence type="ECO:0000313" key="1">
    <source>
        <dbReference type="EMBL" id="KAF9993280.1"/>
    </source>
</evidence>